<dbReference type="GO" id="GO:0005777">
    <property type="term" value="C:peroxisome"/>
    <property type="evidence" value="ECO:0007669"/>
    <property type="project" value="UniProtKB-SubCell"/>
</dbReference>
<dbReference type="Gene3D" id="1.20.140.10">
    <property type="entry name" value="Butyryl-CoA Dehydrogenase, subunit A, domain 3"/>
    <property type="match status" value="2"/>
</dbReference>
<comment type="similarity">
    <text evidence="4 11">Belongs to the acyl-CoA oxidase family.</text>
</comment>
<dbReference type="InterPro" id="IPR029320">
    <property type="entry name" value="Acyl-CoA_ox_N"/>
</dbReference>
<feature type="domain" description="Acyl-CoA oxidase/dehydrogenase middle" evidence="15">
    <location>
        <begin position="135"/>
        <end position="244"/>
    </location>
</feature>
<dbReference type="SUPFAM" id="SSF47203">
    <property type="entry name" value="Acyl-CoA dehydrogenase C-terminal domain-like"/>
    <property type="match status" value="2"/>
</dbReference>
<evidence type="ECO:0000256" key="6">
    <source>
        <dbReference type="ARBA" id="ARBA00022827"/>
    </source>
</evidence>
<dbReference type="GO" id="GO:0071949">
    <property type="term" value="F:FAD binding"/>
    <property type="evidence" value="ECO:0007669"/>
    <property type="project" value="InterPro"/>
</dbReference>
<comment type="cofactor">
    <cofactor evidence="2">
        <name>FAD</name>
        <dbReference type="ChEBI" id="CHEBI:57692"/>
    </cofactor>
</comment>
<dbReference type="STRING" id="74557.A0A1V9Y727"/>
<keyword evidence="8" id="KW-0560">Oxidoreductase</keyword>
<comment type="caution">
    <text evidence="18">The sequence shown here is derived from an EMBL/GenBank/DDBJ whole genome shotgun (WGS) entry which is preliminary data.</text>
</comment>
<dbReference type="Pfam" id="PF01756">
    <property type="entry name" value="ACOX"/>
    <property type="match status" value="1"/>
</dbReference>
<dbReference type="InterPro" id="IPR046373">
    <property type="entry name" value="Acyl-CoA_Oxase/DH_mid-dom_sf"/>
</dbReference>
<dbReference type="GO" id="GO:0005504">
    <property type="term" value="F:fatty acid binding"/>
    <property type="evidence" value="ECO:0007669"/>
    <property type="project" value="TreeGrafter"/>
</dbReference>
<accession>A0A1V9Y727</accession>
<dbReference type="Pfam" id="PF22924">
    <property type="entry name" value="ACOX_C_alpha1"/>
    <property type="match status" value="1"/>
</dbReference>
<evidence type="ECO:0000259" key="16">
    <source>
        <dbReference type="Pfam" id="PF14749"/>
    </source>
</evidence>
<dbReference type="Pfam" id="PF02770">
    <property type="entry name" value="Acyl-CoA_dh_M"/>
    <property type="match status" value="1"/>
</dbReference>
<dbReference type="InterPro" id="IPR055060">
    <property type="entry name" value="ACOX_C_alpha1"/>
</dbReference>
<dbReference type="InterPro" id="IPR002655">
    <property type="entry name" value="Acyl-CoA_oxidase_C"/>
</dbReference>
<dbReference type="Gene3D" id="1.10.540.10">
    <property type="entry name" value="Acyl-CoA dehydrogenase/oxidase, N-terminal domain"/>
    <property type="match status" value="1"/>
</dbReference>
<evidence type="ECO:0000256" key="2">
    <source>
        <dbReference type="ARBA" id="ARBA00001974"/>
    </source>
</evidence>
<proteinExistence type="inferred from homology"/>
<feature type="active site" description="Proton acceptor" evidence="12">
    <location>
        <position position="420"/>
    </location>
</feature>
<feature type="domain" description="Acyl-CoA oxidase C-terminal" evidence="14">
    <location>
        <begin position="471"/>
        <end position="623"/>
    </location>
</feature>
<evidence type="ECO:0000259" key="17">
    <source>
        <dbReference type="Pfam" id="PF22924"/>
    </source>
</evidence>
<dbReference type="PIRSF" id="PIRSF000168">
    <property type="entry name" value="Acyl-CoA_oxidase"/>
    <property type="match status" value="1"/>
</dbReference>
<dbReference type="InterPro" id="IPR006091">
    <property type="entry name" value="Acyl-CoA_Oxase/DH_mid-dom"/>
</dbReference>
<evidence type="ECO:0000313" key="19">
    <source>
        <dbReference type="Proteomes" id="UP000243217"/>
    </source>
</evidence>
<dbReference type="EMBL" id="JNBS01004965">
    <property type="protein sequence ID" value="OQR81530.1"/>
    <property type="molecule type" value="Genomic_DNA"/>
</dbReference>
<dbReference type="GO" id="GO:0003997">
    <property type="term" value="F:acyl-CoA oxidase activity"/>
    <property type="evidence" value="ECO:0007669"/>
    <property type="project" value="UniProtKB-EC"/>
</dbReference>
<evidence type="ECO:0000256" key="3">
    <source>
        <dbReference type="ARBA" id="ARBA00004275"/>
    </source>
</evidence>
<evidence type="ECO:0000259" key="15">
    <source>
        <dbReference type="Pfam" id="PF02770"/>
    </source>
</evidence>
<evidence type="ECO:0000256" key="11">
    <source>
        <dbReference type="PIRNR" id="PIRNR000168"/>
    </source>
</evidence>
<sequence>MTSLNQERANGSLNVNEMMYFLDGGQQMTILNTKAMNLLPEDKKQGWMSPAASLQEARQRTLTHLDQFYALFRQHGLDPVMRKAMVRAFSLYDMGWYIRNGVHFGLFLSAITSQGTKDQQNEWLPLVLMKDIFGCFAMTELGHGSAVVAIETTATYDVKTHEFILESPTNTSTKWMIGAVGEAATHAAVYAQLVLNGEKKGVHVFIVRIRDENHHEMPNIVLGDCGPKMGLNGVDNGWLRFEKVRVPYANFLSQYARITADGKYEKDIATTSKPSTALIATRGELVMLSINMLKKALTIAIRYGAVRRQGNPGKDNVETLLLDYPSHQRRLLPLVAKAYAYHFLASYIESLIESIDQGSEDGAQRLEIIHGTMAGLKAFCTWDILCAMETCRQCCGGNGYMSINGLGDMISNFSVMVTFEGDNTVMAQQTGFYICRAYDKYCQTRNASGLYFDKALKSGQSWSAPKDIFTPEALYQLVDIYAGTKVARVYEKWSQETLDKTTPHYCQNEWIDAARVHVFHTVATRFLYNVAQLTKSGSSLAPVLTKLSTLFVLVEVELSGAFFLTEGLLNKMQLNAVSTAVTTLCKELRVDAVILVDAFNLSDAILQSCIGRYDGNIYESILSHL</sequence>
<dbReference type="InterPro" id="IPR036250">
    <property type="entry name" value="AcylCo_DH-like_C"/>
</dbReference>
<dbReference type="InterPro" id="IPR009100">
    <property type="entry name" value="AcylCoA_DH/oxidase_NM_dom_sf"/>
</dbReference>
<keyword evidence="7" id="KW-0276">Fatty acid metabolism</keyword>
<feature type="binding site" evidence="13">
    <location>
        <position position="139"/>
    </location>
    <ligand>
        <name>FAD</name>
        <dbReference type="ChEBI" id="CHEBI:57692"/>
    </ligand>
</feature>
<keyword evidence="5 11" id="KW-0285">Flavoprotein</keyword>
<evidence type="ECO:0000256" key="1">
    <source>
        <dbReference type="ARBA" id="ARBA00001201"/>
    </source>
</evidence>
<dbReference type="PANTHER" id="PTHR10909">
    <property type="entry name" value="ELECTRON TRANSPORT OXIDOREDUCTASE"/>
    <property type="match status" value="1"/>
</dbReference>
<feature type="binding site" evidence="13">
    <location>
        <position position="178"/>
    </location>
    <ligand>
        <name>FAD</name>
        <dbReference type="ChEBI" id="CHEBI:57692"/>
    </ligand>
</feature>
<keyword evidence="6 11" id="KW-0274">FAD</keyword>
<gene>
    <name evidence="18" type="ORF">THRCLA_11646</name>
</gene>
<dbReference type="InterPro" id="IPR012258">
    <property type="entry name" value="Acyl-CoA_oxidase"/>
</dbReference>
<evidence type="ECO:0000256" key="13">
    <source>
        <dbReference type="PIRSR" id="PIRSR000168-2"/>
    </source>
</evidence>
<evidence type="ECO:0000256" key="4">
    <source>
        <dbReference type="ARBA" id="ARBA00006288"/>
    </source>
</evidence>
<comment type="subcellular location">
    <subcellularLocation>
        <location evidence="3">Peroxisome</location>
    </subcellularLocation>
</comment>
<dbReference type="Proteomes" id="UP000243217">
    <property type="component" value="Unassembled WGS sequence"/>
</dbReference>
<comment type="catalytic activity">
    <reaction evidence="1">
        <text>a 2,3-saturated acyl-CoA + O2 = a (2E)-enoyl-CoA + H2O2</text>
        <dbReference type="Rhea" id="RHEA:38959"/>
        <dbReference type="ChEBI" id="CHEBI:15379"/>
        <dbReference type="ChEBI" id="CHEBI:16240"/>
        <dbReference type="ChEBI" id="CHEBI:58856"/>
        <dbReference type="ChEBI" id="CHEBI:65111"/>
        <dbReference type="EC" id="1.3.3.6"/>
    </reaction>
</comment>
<feature type="domain" description="Acyl-CoA oxidase C-alpha1" evidence="17">
    <location>
        <begin position="277"/>
        <end position="434"/>
    </location>
</feature>
<name>A0A1V9Y727_9STRA</name>
<evidence type="ECO:0000313" key="18">
    <source>
        <dbReference type="EMBL" id="OQR81530.1"/>
    </source>
</evidence>
<keyword evidence="19" id="KW-1185">Reference proteome</keyword>
<dbReference type="AlphaFoldDB" id="A0A1V9Y727"/>
<dbReference type="Gene3D" id="2.40.110.10">
    <property type="entry name" value="Butyryl-CoA Dehydrogenase, subunit A, domain 2"/>
    <property type="match status" value="1"/>
</dbReference>
<dbReference type="GO" id="GO:0055088">
    <property type="term" value="P:lipid homeostasis"/>
    <property type="evidence" value="ECO:0007669"/>
    <property type="project" value="TreeGrafter"/>
</dbReference>
<reference evidence="18 19" key="1">
    <citation type="journal article" date="2014" name="Genome Biol. Evol.">
        <title>The secreted proteins of Achlya hypogyna and Thraustotheca clavata identify the ancestral oomycete secretome and reveal gene acquisitions by horizontal gene transfer.</title>
        <authorList>
            <person name="Misner I."/>
            <person name="Blouin N."/>
            <person name="Leonard G."/>
            <person name="Richards T.A."/>
            <person name="Lane C.E."/>
        </authorList>
    </citation>
    <scope>NUCLEOTIDE SEQUENCE [LARGE SCALE GENOMIC DNA]</scope>
    <source>
        <strain evidence="18 19">ATCC 34112</strain>
    </source>
</reference>
<evidence type="ECO:0000256" key="7">
    <source>
        <dbReference type="ARBA" id="ARBA00022832"/>
    </source>
</evidence>
<protein>
    <recommendedName>
        <fullName evidence="11">Acyl-coenzyme A oxidase</fullName>
    </recommendedName>
</protein>
<dbReference type="GO" id="GO:0033540">
    <property type="term" value="P:fatty acid beta-oxidation using acyl-CoA oxidase"/>
    <property type="evidence" value="ECO:0007669"/>
    <property type="project" value="TreeGrafter"/>
</dbReference>
<evidence type="ECO:0000259" key="14">
    <source>
        <dbReference type="Pfam" id="PF01756"/>
    </source>
</evidence>
<organism evidence="18 19">
    <name type="scientific">Thraustotheca clavata</name>
    <dbReference type="NCBI Taxonomy" id="74557"/>
    <lineage>
        <taxon>Eukaryota</taxon>
        <taxon>Sar</taxon>
        <taxon>Stramenopiles</taxon>
        <taxon>Oomycota</taxon>
        <taxon>Saprolegniomycetes</taxon>
        <taxon>Saprolegniales</taxon>
        <taxon>Achlyaceae</taxon>
        <taxon>Thraustotheca</taxon>
    </lineage>
</organism>
<dbReference type="PANTHER" id="PTHR10909:SF352">
    <property type="entry name" value="ACYL-COENZYME A OXIDASE-LIKE PROTEIN"/>
    <property type="match status" value="1"/>
</dbReference>
<dbReference type="FunFam" id="1.20.140.10:FF:000015">
    <property type="entry name" value="Acyl-coenzyme A oxidase"/>
    <property type="match status" value="1"/>
</dbReference>
<evidence type="ECO:0000256" key="8">
    <source>
        <dbReference type="ARBA" id="ARBA00023002"/>
    </source>
</evidence>
<keyword evidence="9" id="KW-0443">Lipid metabolism</keyword>
<dbReference type="SUPFAM" id="SSF56645">
    <property type="entry name" value="Acyl-CoA dehydrogenase NM domain-like"/>
    <property type="match status" value="1"/>
</dbReference>
<dbReference type="InterPro" id="IPR037069">
    <property type="entry name" value="AcylCoA_DH/ox_N_sf"/>
</dbReference>
<dbReference type="FunFam" id="1.20.140.10:FF:000007">
    <property type="entry name" value="Acyl-coenzyme A oxidase"/>
    <property type="match status" value="1"/>
</dbReference>
<evidence type="ECO:0000256" key="5">
    <source>
        <dbReference type="ARBA" id="ARBA00022630"/>
    </source>
</evidence>
<dbReference type="FunFam" id="2.40.110.10:FF:000005">
    <property type="entry name" value="Acyl-coenzyme A oxidase"/>
    <property type="match status" value="1"/>
</dbReference>
<feature type="domain" description="Acyl-coenzyme A oxidase N-terminal" evidence="16">
    <location>
        <begin position="14"/>
        <end position="132"/>
    </location>
</feature>
<keyword evidence="10" id="KW-0576">Peroxisome</keyword>
<evidence type="ECO:0000256" key="9">
    <source>
        <dbReference type="ARBA" id="ARBA00023098"/>
    </source>
</evidence>
<dbReference type="OrthoDB" id="538336at2759"/>
<dbReference type="Pfam" id="PF14749">
    <property type="entry name" value="Acyl-CoA_ox_N"/>
    <property type="match status" value="1"/>
</dbReference>
<evidence type="ECO:0000256" key="12">
    <source>
        <dbReference type="PIRSR" id="PIRSR000168-1"/>
    </source>
</evidence>
<evidence type="ECO:0000256" key="10">
    <source>
        <dbReference type="ARBA" id="ARBA00023140"/>
    </source>
</evidence>